<organism evidence="1 2">
    <name type="scientific">Nephila pilipes</name>
    <name type="common">Giant wood spider</name>
    <name type="synonym">Nephila maculata</name>
    <dbReference type="NCBI Taxonomy" id="299642"/>
    <lineage>
        <taxon>Eukaryota</taxon>
        <taxon>Metazoa</taxon>
        <taxon>Ecdysozoa</taxon>
        <taxon>Arthropoda</taxon>
        <taxon>Chelicerata</taxon>
        <taxon>Arachnida</taxon>
        <taxon>Araneae</taxon>
        <taxon>Araneomorphae</taxon>
        <taxon>Entelegynae</taxon>
        <taxon>Araneoidea</taxon>
        <taxon>Nephilidae</taxon>
        <taxon>Nephila</taxon>
    </lineage>
</organism>
<protein>
    <submittedName>
        <fullName evidence="1">Uncharacterized protein</fullName>
    </submittedName>
</protein>
<evidence type="ECO:0000313" key="2">
    <source>
        <dbReference type="Proteomes" id="UP000887013"/>
    </source>
</evidence>
<comment type="caution">
    <text evidence="1">The sequence shown here is derived from an EMBL/GenBank/DDBJ whole genome shotgun (WGS) entry which is preliminary data.</text>
</comment>
<reference evidence="1" key="1">
    <citation type="submission" date="2020-08" db="EMBL/GenBank/DDBJ databases">
        <title>Multicomponent nature underlies the extraordinary mechanical properties of spider dragline silk.</title>
        <authorList>
            <person name="Kono N."/>
            <person name="Nakamura H."/>
            <person name="Mori M."/>
            <person name="Yoshida Y."/>
            <person name="Ohtoshi R."/>
            <person name="Malay A.D."/>
            <person name="Moran D.A.P."/>
            <person name="Tomita M."/>
            <person name="Numata K."/>
            <person name="Arakawa K."/>
        </authorList>
    </citation>
    <scope>NUCLEOTIDE SEQUENCE</scope>
</reference>
<name>A0A8X6P2M6_NEPPI</name>
<keyword evidence="2" id="KW-1185">Reference proteome</keyword>
<evidence type="ECO:0000313" key="1">
    <source>
        <dbReference type="EMBL" id="GFT48032.1"/>
    </source>
</evidence>
<dbReference type="Proteomes" id="UP000887013">
    <property type="component" value="Unassembled WGS sequence"/>
</dbReference>
<dbReference type="EMBL" id="BMAW01016227">
    <property type="protein sequence ID" value="GFT48032.1"/>
    <property type="molecule type" value="Genomic_DNA"/>
</dbReference>
<sequence length="98" mass="10948">MQAQSNSTLSWVRGKRLEVLVGLADGSSGAIIKAANTMERSIQREQTRKKKELRIVLFTVPPLYRQTGSTRKTLSLLRASSKGWAFARVVDVLLRATF</sequence>
<accession>A0A8X6P2M6</accession>
<dbReference type="AlphaFoldDB" id="A0A8X6P2M6"/>
<gene>
    <name evidence="1" type="ORF">NPIL_218121</name>
</gene>
<proteinExistence type="predicted"/>